<feature type="compositionally biased region" description="Basic and acidic residues" evidence="7">
    <location>
        <begin position="112"/>
        <end position="131"/>
    </location>
</feature>
<evidence type="ECO:0000256" key="1">
    <source>
        <dbReference type="ARBA" id="ARBA00004123"/>
    </source>
</evidence>
<dbReference type="AlphaFoldDB" id="A0A1I7WTT3"/>
<name>A0A1I7WTT3_HETBA</name>
<reference evidence="10" key="1">
    <citation type="submission" date="2016-11" db="UniProtKB">
        <authorList>
            <consortium name="WormBaseParasite"/>
        </authorList>
    </citation>
    <scope>IDENTIFICATION</scope>
</reference>
<feature type="compositionally biased region" description="Low complexity" evidence="7">
    <location>
        <begin position="162"/>
        <end position="175"/>
    </location>
</feature>
<dbReference type="PANTHER" id="PTHR23334:SF69">
    <property type="entry name" value="CCAAT_ENHANCER-BINDING PROTEIN GAMMA"/>
    <property type="match status" value="1"/>
</dbReference>
<keyword evidence="5" id="KW-0804">Transcription</keyword>
<keyword evidence="9" id="KW-1185">Reference proteome</keyword>
<evidence type="ECO:0000256" key="5">
    <source>
        <dbReference type="ARBA" id="ARBA00023163"/>
    </source>
</evidence>
<keyword evidence="4" id="KW-0238">DNA-binding</keyword>
<protein>
    <submittedName>
        <fullName evidence="10">BZIP domain-containing protein</fullName>
    </submittedName>
</protein>
<evidence type="ECO:0000256" key="7">
    <source>
        <dbReference type="SAM" id="MobiDB-lite"/>
    </source>
</evidence>
<dbReference type="Proteomes" id="UP000095283">
    <property type="component" value="Unplaced"/>
</dbReference>
<evidence type="ECO:0000256" key="3">
    <source>
        <dbReference type="ARBA" id="ARBA00023015"/>
    </source>
</evidence>
<keyword evidence="6" id="KW-0539">Nucleus</keyword>
<dbReference type="SMART" id="SM00338">
    <property type="entry name" value="BRLZ"/>
    <property type="match status" value="1"/>
</dbReference>
<evidence type="ECO:0000259" key="8">
    <source>
        <dbReference type="PROSITE" id="PS50217"/>
    </source>
</evidence>
<dbReference type="Gene3D" id="1.20.5.170">
    <property type="match status" value="1"/>
</dbReference>
<evidence type="ECO:0000313" key="10">
    <source>
        <dbReference type="WBParaSite" id="Hba_08585"/>
    </source>
</evidence>
<dbReference type="GO" id="GO:0000978">
    <property type="term" value="F:RNA polymerase II cis-regulatory region sequence-specific DNA binding"/>
    <property type="evidence" value="ECO:0007669"/>
    <property type="project" value="TreeGrafter"/>
</dbReference>
<evidence type="ECO:0000313" key="9">
    <source>
        <dbReference type="Proteomes" id="UP000095283"/>
    </source>
</evidence>
<dbReference type="InterPro" id="IPR046347">
    <property type="entry name" value="bZIP_sf"/>
</dbReference>
<proteinExistence type="inferred from homology"/>
<dbReference type="PANTHER" id="PTHR23334">
    <property type="entry name" value="CCAAT/ENHANCER BINDING PROTEIN"/>
    <property type="match status" value="1"/>
</dbReference>
<dbReference type="GO" id="GO:0005634">
    <property type="term" value="C:nucleus"/>
    <property type="evidence" value="ECO:0007669"/>
    <property type="project" value="UniProtKB-SubCell"/>
</dbReference>
<dbReference type="InterPro" id="IPR031106">
    <property type="entry name" value="C/EBP"/>
</dbReference>
<keyword evidence="3" id="KW-0805">Transcription regulation</keyword>
<feature type="region of interest" description="Disordered" evidence="7">
    <location>
        <begin position="156"/>
        <end position="175"/>
    </location>
</feature>
<feature type="region of interest" description="Disordered" evidence="7">
    <location>
        <begin position="80"/>
        <end position="131"/>
    </location>
</feature>
<evidence type="ECO:0000256" key="4">
    <source>
        <dbReference type="ARBA" id="ARBA00023125"/>
    </source>
</evidence>
<dbReference type="GO" id="GO:0006351">
    <property type="term" value="P:DNA-templated transcription"/>
    <property type="evidence" value="ECO:0007669"/>
    <property type="project" value="InterPro"/>
</dbReference>
<accession>A0A1I7WTT3</accession>
<sequence length="175" mass="20509">MWHSQFQITCGFYKNYDISYSYISFDCWCSSRKHGCSRNHKNRKREGAKAILQRTLYVHTEFVNFCIFFTSNVMSGRKRGIVQSPGVDKDETYLQKRQRNNEAVNRTRQKKRQEESETTQKVDELREENEQLERKVESLQKELSFLKEMFVAYAQGNKKSSETSSGSSSLKSGTL</sequence>
<dbReference type="SUPFAM" id="SSF57959">
    <property type="entry name" value="Leucine zipper domain"/>
    <property type="match status" value="1"/>
</dbReference>
<dbReference type="WBParaSite" id="Hba_08585">
    <property type="protein sequence ID" value="Hba_08585"/>
    <property type="gene ID" value="Hba_08585"/>
</dbReference>
<dbReference type="GO" id="GO:0000981">
    <property type="term" value="F:DNA-binding transcription factor activity, RNA polymerase II-specific"/>
    <property type="evidence" value="ECO:0007669"/>
    <property type="project" value="TreeGrafter"/>
</dbReference>
<evidence type="ECO:0000256" key="6">
    <source>
        <dbReference type="ARBA" id="ARBA00023242"/>
    </source>
</evidence>
<feature type="domain" description="BZIP" evidence="8">
    <location>
        <begin position="90"/>
        <end position="153"/>
    </location>
</feature>
<comment type="subcellular location">
    <subcellularLocation>
        <location evidence="1">Nucleus</location>
    </subcellularLocation>
</comment>
<organism evidence="9 10">
    <name type="scientific">Heterorhabditis bacteriophora</name>
    <name type="common">Entomopathogenic nematode worm</name>
    <dbReference type="NCBI Taxonomy" id="37862"/>
    <lineage>
        <taxon>Eukaryota</taxon>
        <taxon>Metazoa</taxon>
        <taxon>Ecdysozoa</taxon>
        <taxon>Nematoda</taxon>
        <taxon>Chromadorea</taxon>
        <taxon>Rhabditida</taxon>
        <taxon>Rhabditina</taxon>
        <taxon>Rhabditomorpha</taxon>
        <taxon>Strongyloidea</taxon>
        <taxon>Heterorhabditidae</taxon>
        <taxon>Heterorhabditis</taxon>
    </lineage>
</organism>
<dbReference type="InterPro" id="IPR004827">
    <property type="entry name" value="bZIP"/>
</dbReference>
<evidence type="ECO:0000256" key="2">
    <source>
        <dbReference type="ARBA" id="ARBA00006951"/>
    </source>
</evidence>
<dbReference type="Pfam" id="PF07716">
    <property type="entry name" value="bZIP_2"/>
    <property type="match status" value="1"/>
</dbReference>
<dbReference type="PROSITE" id="PS50217">
    <property type="entry name" value="BZIP"/>
    <property type="match status" value="1"/>
</dbReference>
<dbReference type="CDD" id="cd14693">
    <property type="entry name" value="bZIP_CEBP"/>
    <property type="match status" value="1"/>
</dbReference>
<comment type="similarity">
    <text evidence="2">Belongs to the bZIP family. C/EBP subfamily.</text>
</comment>